<keyword evidence="3" id="KW-0326">Glycosidase</keyword>
<dbReference type="InterPro" id="IPR045582">
    <property type="entry name" value="Trehalase-like_N"/>
</dbReference>
<organism evidence="3 4">
    <name type="scientific">Proteiniphilum saccharofermentans</name>
    <dbReference type="NCBI Taxonomy" id="1642647"/>
    <lineage>
        <taxon>Bacteria</taxon>
        <taxon>Pseudomonadati</taxon>
        <taxon>Bacteroidota</taxon>
        <taxon>Bacteroidia</taxon>
        <taxon>Bacteroidales</taxon>
        <taxon>Dysgonomonadaceae</taxon>
        <taxon>Proteiniphilum</taxon>
    </lineage>
</organism>
<dbReference type="InterPro" id="IPR012341">
    <property type="entry name" value="6hp_glycosidase-like_sf"/>
</dbReference>
<dbReference type="GO" id="GO:0005975">
    <property type="term" value="P:carbohydrate metabolic process"/>
    <property type="evidence" value="ECO:0007669"/>
    <property type="project" value="InterPro"/>
</dbReference>
<evidence type="ECO:0000313" key="3">
    <source>
        <dbReference type="EMBL" id="SCD19381.1"/>
    </source>
</evidence>
<keyword evidence="3" id="KW-0378">Hydrolase</keyword>
<dbReference type="AlphaFoldDB" id="A0A1R3SUY7"/>
<evidence type="ECO:0000313" key="4">
    <source>
        <dbReference type="Proteomes" id="UP000187464"/>
    </source>
</evidence>
<feature type="domain" description="GH15-like" evidence="1">
    <location>
        <begin position="218"/>
        <end position="583"/>
    </location>
</feature>
<feature type="domain" description="Trehalase-like N-terminal" evidence="2">
    <location>
        <begin position="8"/>
        <end position="147"/>
    </location>
</feature>
<dbReference type="PANTHER" id="PTHR31616:SF0">
    <property type="entry name" value="GLUCAN 1,4-ALPHA-GLUCOSIDASE"/>
    <property type="match status" value="1"/>
</dbReference>
<gene>
    <name evidence="3" type="ORF">PSM36_0551</name>
</gene>
<keyword evidence="4" id="KW-1185">Reference proteome</keyword>
<dbReference type="PANTHER" id="PTHR31616">
    <property type="entry name" value="TREHALASE"/>
    <property type="match status" value="1"/>
</dbReference>
<name>A0A1R3SUY7_9BACT</name>
<proteinExistence type="predicted"/>
<reference evidence="3 4" key="1">
    <citation type="submission" date="2016-08" db="EMBL/GenBank/DDBJ databases">
        <authorList>
            <person name="Seilhamer J.J."/>
        </authorList>
    </citation>
    <scope>NUCLEOTIDE SEQUENCE [LARGE SCALE GENOMIC DNA]</scope>
    <source>
        <strain evidence="3">M3/6</strain>
    </source>
</reference>
<dbReference type="GO" id="GO:0004339">
    <property type="term" value="F:glucan 1,4-alpha-glucosidase activity"/>
    <property type="evidence" value="ECO:0007669"/>
    <property type="project" value="UniProtKB-EC"/>
</dbReference>
<evidence type="ECO:0000259" key="1">
    <source>
        <dbReference type="Pfam" id="PF00723"/>
    </source>
</evidence>
<dbReference type="InterPro" id="IPR011613">
    <property type="entry name" value="GH15-like"/>
</dbReference>
<dbReference type="EMBL" id="LT605205">
    <property type="protein sequence ID" value="SCD19381.1"/>
    <property type="molecule type" value="Genomic_DNA"/>
</dbReference>
<dbReference type="Gene3D" id="1.50.10.10">
    <property type="match status" value="1"/>
</dbReference>
<dbReference type="Pfam" id="PF19291">
    <property type="entry name" value="TREH_N"/>
    <property type="match status" value="1"/>
</dbReference>
<dbReference type="EC" id="3.2.1.3" evidence="3"/>
<evidence type="ECO:0000259" key="2">
    <source>
        <dbReference type="Pfam" id="PF19291"/>
    </source>
</evidence>
<dbReference type="RefSeq" id="WP_076928677.1">
    <property type="nucleotide sequence ID" value="NZ_LT605205.1"/>
</dbReference>
<protein>
    <submittedName>
        <fullName evidence="3">Putative glucan 1,4-alpha-glucosidase</fullName>
        <ecNumber evidence="3">3.2.1.3</ecNumber>
    </submittedName>
</protein>
<dbReference type="InterPro" id="IPR008928">
    <property type="entry name" value="6-hairpin_glycosidase_sf"/>
</dbReference>
<sequence>MKNLDYGIIGNCRTAALVSKTGSIDWFCLPDFDSPSVFAKLLDEEKGGSFHFEVSDEYTITQSYHGHTNMLLTRFDSPENGFIVFDYMPRYQTEANRYYMPPEIHRYIRVTRGRPVVRIIYDPKINYAREEVRHEIVGSYIKTHSAEDSEDKIYLYSSFDPEVVISREEIELTGHHFFLLSYNQKLMTVDINRILLEYERTKVYWLNFVNRSRDYLQYNDMIKRSLLVLRLLSYQESGAMLAAVTTSLPESIGENRNWDYRFCWLRDASMSIDTLLFMKQRATAERFIGFVKRILKSSRNETIQIMYGIRGERELTEEELPHLSGYEGSRPVRIGNAAYYQEQNDSIGYLLDVIYKYYLYFPGTLDEVEEIWEIIKNLVRSVLAAWDKPDRSIWEFRTRKMHFVFSKVMSWVAVDRASLIAELLHRDSYAEKWRREADMIKAEVHEKGWNEELQCFTQAYGNTDYDSSLLLMQFYDFIEPDNERYVKTVKAIKKHLYHEGLMYRYKAEDDFGVPTSSFTICTFWLIEALYKIGEIEEAREIFEKMISYSNHLGLYSEDLDFKTKRQLGNFPQAYSHLAFINTAVLFSEEKHLSKFIRP</sequence>
<accession>A0A1R3SUY7</accession>
<dbReference type="STRING" id="1642647.PSM36_0551"/>
<dbReference type="KEGG" id="psac:PSM36_0551"/>
<dbReference type="SUPFAM" id="SSF48208">
    <property type="entry name" value="Six-hairpin glycosidases"/>
    <property type="match status" value="1"/>
</dbReference>
<dbReference type="Proteomes" id="UP000187464">
    <property type="component" value="Chromosome I"/>
</dbReference>
<dbReference type="Pfam" id="PF00723">
    <property type="entry name" value="Glyco_hydro_15"/>
    <property type="match status" value="1"/>
</dbReference>